<feature type="region of interest" description="Disordered" evidence="4">
    <location>
        <begin position="907"/>
        <end position="928"/>
    </location>
</feature>
<feature type="compositionally biased region" description="Low complexity" evidence="4">
    <location>
        <begin position="553"/>
        <end position="564"/>
    </location>
</feature>
<dbReference type="GO" id="GO:0045944">
    <property type="term" value="P:positive regulation of transcription by RNA polymerase II"/>
    <property type="evidence" value="ECO:0007669"/>
    <property type="project" value="InterPro"/>
</dbReference>
<dbReference type="Proteomes" id="UP000019118">
    <property type="component" value="Unassembled WGS sequence"/>
</dbReference>
<feature type="region of interest" description="Disordered" evidence="4">
    <location>
        <begin position="538"/>
        <end position="626"/>
    </location>
</feature>
<feature type="compositionally biased region" description="Low complexity" evidence="4">
    <location>
        <begin position="485"/>
        <end position="495"/>
    </location>
</feature>
<reference evidence="6" key="2">
    <citation type="submission" date="2024-08" db="UniProtKB">
        <authorList>
            <consortium name="EnsemblMetazoa"/>
        </authorList>
    </citation>
    <scope>IDENTIFICATION</scope>
</reference>
<evidence type="ECO:0000313" key="6">
    <source>
        <dbReference type="EnsemblMetazoa" id="XP_019757581.1"/>
    </source>
</evidence>
<evidence type="ECO:0000259" key="5">
    <source>
        <dbReference type="SMART" id="SM01275"/>
    </source>
</evidence>
<accession>A0AAR5PA83</accession>
<proteinExistence type="inferred from homology"/>
<evidence type="ECO:0000256" key="2">
    <source>
        <dbReference type="ARBA" id="ARBA00008081"/>
    </source>
</evidence>
<evidence type="ECO:0000256" key="4">
    <source>
        <dbReference type="SAM" id="MobiDB-lite"/>
    </source>
</evidence>
<reference evidence="7" key="1">
    <citation type="journal article" date="2013" name="Genome Biol.">
        <title>Draft genome of the mountain pine beetle, Dendroctonus ponderosae Hopkins, a major forest pest.</title>
        <authorList>
            <person name="Keeling C.I."/>
            <person name="Yuen M.M."/>
            <person name="Liao N.Y."/>
            <person name="Docking T.R."/>
            <person name="Chan S.K."/>
            <person name="Taylor G.A."/>
            <person name="Palmquist D.L."/>
            <person name="Jackman S.D."/>
            <person name="Nguyen A."/>
            <person name="Li M."/>
            <person name="Henderson H."/>
            <person name="Janes J.K."/>
            <person name="Zhao Y."/>
            <person name="Pandoh P."/>
            <person name="Moore R."/>
            <person name="Sperling F.A."/>
            <person name="Huber D.P."/>
            <person name="Birol I."/>
            <person name="Jones S.J."/>
            <person name="Bohlmann J."/>
        </authorList>
    </citation>
    <scope>NUCLEOTIDE SEQUENCE</scope>
</reference>
<comment type="subcellular location">
    <subcellularLocation>
        <location evidence="1">Nucleus</location>
    </subcellularLocation>
</comment>
<feature type="region of interest" description="Disordered" evidence="4">
    <location>
        <begin position="436"/>
        <end position="495"/>
    </location>
</feature>
<feature type="domain" description="Neurogenic mastermind-like N-terminal" evidence="5">
    <location>
        <begin position="14"/>
        <end position="70"/>
    </location>
</feature>
<dbReference type="GO" id="GO:0007219">
    <property type="term" value="P:Notch signaling pathway"/>
    <property type="evidence" value="ECO:0007669"/>
    <property type="project" value="InterPro"/>
</dbReference>
<dbReference type="Pfam" id="PF09596">
    <property type="entry name" value="MamL-1"/>
    <property type="match status" value="1"/>
</dbReference>
<feature type="compositionally biased region" description="Low complexity" evidence="4">
    <location>
        <begin position="869"/>
        <end position="881"/>
    </location>
</feature>
<keyword evidence="3" id="KW-0539">Nucleus</keyword>
<organism evidence="6 7">
    <name type="scientific">Dendroctonus ponderosae</name>
    <name type="common">Mountain pine beetle</name>
    <dbReference type="NCBI Taxonomy" id="77166"/>
    <lineage>
        <taxon>Eukaryota</taxon>
        <taxon>Metazoa</taxon>
        <taxon>Ecdysozoa</taxon>
        <taxon>Arthropoda</taxon>
        <taxon>Hexapoda</taxon>
        <taxon>Insecta</taxon>
        <taxon>Pterygota</taxon>
        <taxon>Neoptera</taxon>
        <taxon>Endopterygota</taxon>
        <taxon>Coleoptera</taxon>
        <taxon>Polyphaga</taxon>
        <taxon>Cucujiformia</taxon>
        <taxon>Curculionidae</taxon>
        <taxon>Scolytinae</taxon>
        <taxon>Dendroctonus</taxon>
    </lineage>
</organism>
<feature type="region of interest" description="Disordered" evidence="4">
    <location>
        <begin position="869"/>
        <end position="893"/>
    </location>
</feature>
<evidence type="ECO:0000256" key="3">
    <source>
        <dbReference type="ARBA" id="ARBA00023242"/>
    </source>
</evidence>
<evidence type="ECO:0000313" key="7">
    <source>
        <dbReference type="Proteomes" id="UP000019118"/>
    </source>
</evidence>
<dbReference type="InterPro" id="IPR046370">
    <property type="entry name" value="MAML_N_sf"/>
</dbReference>
<feature type="compositionally biased region" description="Polar residues" evidence="4">
    <location>
        <begin position="391"/>
        <end position="403"/>
    </location>
</feature>
<keyword evidence="7" id="KW-1185">Reference proteome</keyword>
<feature type="region of interest" description="Disordered" evidence="4">
    <location>
        <begin position="384"/>
        <end position="407"/>
    </location>
</feature>
<dbReference type="GO" id="GO:0016607">
    <property type="term" value="C:nuclear speck"/>
    <property type="evidence" value="ECO:0007669"/>
    <property type="project" value="InterPro"/>
</dbReference>
<feature type="compositionally biased region" description="Low complexity" evidence="4">
    <location>
        <begin position="713"/>
        <end position="733"/>
    </location>
</feature>
<dbReference type="Pfam" id="PF20802">
    <property type="entry name" value="MAML1_3_TAD1"/>
    <property type="match status" value="1"/>
</dbReference>
<name>A0AAR5PA83_DENPD</name>
<dbReference type="Gene3D" id="6.10.250.970">
    <property type="match status" value="1"/>
</dbReference>
<evidence type="ECO:0000256" key="1">
    <source>
        <dbReference type="ARBA" id="ARBA00004123"/>
    </source>
</evidence>
<dbReference type="InterPro" id="IPR019082">
    <property type="entry name" value="Mastermind-like_N"/>
</dbReference>
<dbReference type="GO" id="GO:0003713">
    <property type="term" value="F:transcription coactivator activity"/>
    <property type="evidence" value="ECO:0007669"/>
    <property type="project" value="InterPro"/>
</dbReference>
<dbReference type="EnsemblMetazoa" id="XM_019902022.1">
    <property type="protein sequence ID" value="XP_019757581.1"/>
    <property type="gene ID" value="LOC109535978"/>
</dbReference>
<dbReference type="SMART" id="SM01275">
    <property type="entry name" value="MamL-1"/>
    <property type="match status" value="1"/>
</dbReference>
<feature type="compositionally biased region" description="Polar residues" evidence="4">
    <location>
        <begin position="565"/>
        <end position="597"/>
    </location>
</feature>
<protein>
    <recommendedName>
        <fullName evidence="5">Neurogenic mastermind-like N-terminal domain-containing protein</fullName>
    </recommendedName>
</protein>
<sequence>MFSDPNFIYSPVIPSAYFRLRRRIESYRKRQTDCMPRYDQSFSGLCEQNLQDTLHLKQRFLDTKTKRVPKTKEKKQDGIQSSVHVQQKFLKRSADELETGNPIDNFEQPVKLQCTAQQHGTNQNEGLTKFSVEIVQQLEFTTSAANSQPQQISTNVTVKTHANASVKSDISSPKAATPGTPGHASKANIGLDVGTLVECVKQEPDNDFADLDQCAAALEKDAANGGAGFGDFPDLMGDDTSDAIMSSAAFNDLISDISSYNGDLMKDFDFEAKPSEAANSLKLEEKDLQPAQVSSESLKTTQSPSEQSNQANYSLPVFEKNPSASVSNRLSYPNMDFAKTELSPAAQTLKQMAEQHQHKNQMGLNFNPNSRVPNARSPYSDFQFQGDYGSPSANQNYHKNSPSFPQPDMIKQEMIYQGNEYDMKRKQIPAAGVYPKQKQYSPYGSPGPGGSPGFLPSGRGSCPPPNAGQYNAGTPPRPPSGSGNGNPQGPSGTSVQINQAQQLNINQHGPIQVSAGQHLHLSADVKGNVSIAAQQGMQFTHGDPHGSQGGSAGAQQQAPMSSAQHSTGMSNNAQSTMNQNASQMGGNMNSIGQQMSGPQGGLAGMQNASTQPGMPSGTGMQGGPAGMQGTPPGMGGMMGWPNMGLSNVMGGHVDFYSMSQTQTINFTQQTLRRATGPTAAMGGSMSGVNVPQMGPVGGPMAARMMSNQMMEQQKLQQILRSQQAMQQQQQQQLRPPPPDYKTSAGLGHGMQPRYGGPAPPPNMRRIPHQPIPPSGPMIRSQVYMMQQQQHQQQQQQQQMSGRATYARQAGPMGGMEAIQQNSDWRHVLMSQQQNANFVAGRPAYQGNGFNMNMGGPSMQQMTALQHQQQQHLRAQQASMGAQQGGLGHMMGAQRGPMAQMNSMNQAMLHMQQQQQQQQQQQSMMQQQNLQMSMTNIHMQQSQSISVNNHSLSQPQQNMNNMLANSSVNSNAPGNSLATFNPQATDFTFEFLENLAGTADAAPFSDQELLNSFDTDAAFNLDF</sequence>
<dbReference type="AlphaFoldDB" id="A0AAR5PA83"/>
<feature type="compositionally biased region" description="Polar residues" evidence="4">
    <location>
        <begin position="291"/>
        <end position="313"/>
    </location>
</feature>
<feature type="region of interest" description="Disordered" evidence="4">
    <location>
        <begin position="284"/>
        <end position="315"/>
    </location>
</feature>
<feature type="region of interest" description="Disordered" evidence="4">
    <location>
        <begin position="713"/>
        <end position="767"/>
    </location>
</feature>
<comment type="similarity">
    <text evidence="2">Belongs to the mastermind family.</text>
</comment>
<feature type="region of interest" description="Disordered" evidence="4">
    <location>
        <begin position="164"/>
        <end position="186"/>
    </location>
</feature>